<feature type="compositionally biased region" description="Polar residues" evidence="2">
    <location>
        <begin position="197"/>
        <end position="209"/>
    </location>
</feature>
<evidence type="ECO:0000313" key="4">
    <source>
        <dbReference type="EMBL" id="KAE9975558.1"/>
    </source>
</evidence>
<evidence type="ECO:0000256" key="1">
    <source>
        <dbReference type="ARBA" id="ARBA00023242"/>
    </source>
</evidence>
<gene>
    <name evidence="4" type="ORF">EG328_003134</name>
</gene>
<name>A0A8H3UUJ4_VENIN</name>
<dbReference type="InterPro" id="IPR036864">
    <property type="entry name" value="Zn2-C6_fun-type_DNA-bd_sf"/>
</dbReference>
<feature type="compositionally biased region" description="Polar residues" evidence="2">
    <location>
        <begin position="322"/>
        <end position="350"/>
    </location>
</feature>
<dbReference type="GO" id="GO:0000981">
    <property type="term" value="F:DNA-binding transcription factor activity, RNA polymerase II-specific"/>
    <property type="evidence" value="ECO:0007669"/>
    <property type="project" value="InterPro"/>
</dbReference>
<dbReference type="PROSITE" id="PS50048">
    <property type="entry name" value="ZN2_CY6_FUNGAL_2"/>
    <property type="match status" value="1"/>
</dbReference>
<dbReference type="EMBL" id="WNWS01000192">
    <property type="protein sequence ID" value="KAE9975558.1"/>
    <property type="molecule type" value="Genomic_DNA"/>
</dbReference>
<feature type="region of interest" description="Disordered" evidence="2">
    <location>
        <begin position="195"/>
        <end position="217"/>
    </location>
</feature>
<dbReference type="SUPFAM" id="SSF57701">
    <property type="entry name" value="Zn2/Cys6 DNA-binding domain"/>
    <property type="match status" value="1"/>
</dbReference>
<evidence type="ECO:0000256" key="2">
    <source>
        <dbReference type="SAM" id="MobiDB-lite"/>
    </source>
</evidence>
<dbReference type="Proteomes" id="UP000447873">
    <property type="component" value="Unassembled WGS sequence"/>
</dbReference>
<accession>A0A8H3UUJ4</accession>
<keyword evidence="1" id="KW-0539">Nucleus</keyword>
<dbReference type="AlphaFoldDB" id="A0A8H3UUJ4"/>
<feature type="domain" description="Zn(2)-C6 fungal-type" evidence="3">
    <location>
        <begin position="368"/>
        <end position="398"/>
    </location>
</feature>
<feature type="region of interest" description="Disordered" evidence="2">
    <location>
        <begin position="407"/>
        <end position="488"/>
    </location>
</feature>
<feature type="compositionally biased region" description="Polar residues" evidence="2">
    <location>
        <begin position="470"/>
        <end position="480"/>
    </location>
</feature>
<dbReference type="GO" id="GO:0008270">
    <property type="term" value="F:zinc ion binding"/>
    <property type="evidence" value="ECO:0007669"/>
    <property type="project" value="InterPro"/>
</dbReference>
<organism evidence="4 5">
    <name type="scientific">Venturia inaequalis</name>
    <name type="common">Apple scab fungus</name>
    <dbReference type="NCBI Taxonomy" id="5025"/>
    <lineage>
        <taxon>Eukaryota</taxon>
        <taxon>Fungi</taxon>
        <taxon>Dikarya</taxon>
        <taxon>Ascomycota</taxon>
        <taxon>Pezizomycotina</taxon>
        <taxon>Dothideomycetes</taxon>
        <taxon>Pleosporomycetidae</taxon>
        <taxon>Venturiales</taxon>
        <taxon>Venturiaceae</taxon>
        <taxon>Venturia</taxon>
    </lineage>
</organism>
<dbReference type="SMART" id="SM00066">
    <property type="entry name" value="GAL4"/>
    <property type="match status" value="1"/>
</dbReference>
<evidence type="ECO:0000313" key="5">
    <source>
        <dbReference type="Proteomes" id="UP000447873"/>
    </source>
</evidence>
<dbReference type="Gene3D" id="4.10.240.10">
    <property type="entry name" value="Zn(2)-C6 fungal-type DNA-binding domain"/>
    <property type="match status" value="1"/>
</dbReference>
<dbReference type="Pfam" id="PF00172">
    <property type="entry name" value="Zn_clus"/>
    <property type="match status" value="1"/>
</dbReference>
<protein>
    <recommendedName>
        <fullName evidence="3">Zn(2)-C6 fungal-type domain-containing protein</fullName>
    </recommendedName>
</protein>
<sequence>MSNDAIKLKPAGTTYGVIHRLGLKYAPPAVARPTFEPQATLAKEFWQDMFIVFDNFRQTAIDESSARLAILTLVDEYGPRIWGADRVNVVSYPCQHCPEYSKDLYWDEGEETRQFIRDQAIALFEERHKKRDLSARKPGNSMGSLPKRIHQSYTLSPHDHVSFPATDASEIDEMSEYSELTELSDLSDSERVPYTLNVPQNGYHNGTTSQRRKRKKRSPYSLIVRLRYHGCDRTNRNEIPCNRVLPHCCIRSYDCLNEHVDCRHPRIAALEETAAPSITATSLPVNLAMQSSFSTQSIDQGLVGSKPALSLESHAAQDYVSSSTRPMLPQLSSSTDASSEHVQSTRSTNSSDREDFVDSRHATISLLPCTMCRDNNVKCSKVKPICWACSHLGRDCVYPVEATTQGGLGQLPQQHPDWDRRSPPKEVQTSRLESEQYQKEMPAPSFTAVNHSKHSVVLPPDQRPAMPSESPLQISSQPPASNAPEYSLKSAVEQVPEIAVLTPTISPPLKTTLQQMPELVQPTVPAGTNVLRPEKDLVMVNEVQKYPNNHQFKLAEHNGSWKTASTEHWAIARLSKTTIHIRAGDRWNNIITMHLGSYGHVDDFFARASRQLGSLVVHLSILLPGNVAKLDKYVIQIEQGDQEAYEFMLGILLEGIGRLGVGRPTREVKKPSCLQFIYILHR</sequence>
<feature type="region of interest" description="Disordered" evidence="2">
    <location>
        <begin position="322"/>
        <end position="356"/>
    </location>
</feature>
<proteinExistence type="predicted"/>
<evidence type="ECO:0000259" key="3">
    <source>
        <dbReference type="PROSITE" id="PS50048"/>
    </source>
</evidence>
<comment type="caution">
    <text evidence="4">The sequence shown here is derived from an EMBL/GenBank/DDBJ whole genome shotgun (WGS) entry which is preliminary data.</text>
</comment>
<dbReference type="InterPro" id="IPR001138">
    <property type="entry name" value="Zn2Cys6_DnaBD"/>
</dbReference>
<dbReference type="CDD" id="cd00067">
    <property type="entry name" value="GAL4"/>
    <property type="match status" value="1"/>
</dbReference>
<reference evidence="4 5" key="1">
    <citation type="submission" date="2018-12" db="EMBL/GenBank/DDBJ databases">
        <title>Venturia inaequalis Genome Resource.</title>
        <authorList>
            <person name="Lichtner F.J."/>
        </authorList>
    </citation>
    <scope>NUCLEOTIDE SEQUENCE [LARGE SCALE GENOMIC DNA]</scope>
    <source>
        <strain evidence="4 5">120213</strain>
    </source>
</reference>